<protein>
    <submittedName>
        <fullName evidence="5">Periplasmic component of efflux system</fullName>
    </submittedName>
</protein>
<accession>W6N427</accession>
<evidence type="ECO:0000313" key="5">
    <source>
        <dbReference type="EMBL" id="CDL91253.1"/>
    </source>
</evidence>
<dbReference type="OrthoDB" id="2155027at2"/>
<gene>
    <name evidence="5" type="ORF">CTDIVETGP_1323</name>
</gene>
<evidence type="ECO:0000313" key="6">
    <source>
        <dbReference type="Proteomes" id="UP000019482"/>
    </source>
</evidence>
<dbReference type="GO" id="GO:0015562">
    <property type="term" value="F:efflux transmembrane transporter activity"/>
    <property type="evidence" value="ECO:0007669"/>
    <property type="project" value="TreeGrafter"/>
</dbReference>
<keyword evidence="6" id="KW-1185">Reference proteome</keyword>
<feature type="coiled-coil region" evidence="1">
    <location>
        <begin position="97"/>
        <end position="124"/>
    </location>
</feature>
<feature type="domain" description="YknX-like beta-barrel" evidence="4">
    <location>
        <begin position="191"/>
        <end position="277"/>
    </location>
</feature>
<sequence length="359" mass="39778">MKDKKKLFVIVPVIVIVCVIVALIFNVQHNKKKKAESNLVNETYTIPERQTIFLDGQVQYSNKVDFVENDVNGTVDKIDVSDKQSVKEGQTLFNYKNEQIIEQYDNLEQQLKDLDSQSSMITNDSKNVQMSSNNTQKSSIQQQMDSIKDKRYTDILAPFDGVVSRPSNTDSNSGSNGVSSKVVLSLINPKMQVVANVSEKDVLKLRKNQKVQISTYGTNKQFTGKIASIGTEPVQGTQVGADATSTALAQSSSGVSNYPVYINIDNQNDIYSGFHVEATTVDESELPKIPKSAVFDHNGNKYVWRIKNNKLKRAPVDLDEYDSSYMQVRSGLNFGDKIIKKASAGMKEGDTFGTTATGN</sequence>
<dbReference type="RefSeq" id="WP_017894683.1">
    <property type="nucleotide sequence ID" value="NZ_CBXI010000023.1"/>
</dbReference>
<reference evidence="5 6" key="1">
    <citation type="journal article" date="2015" name="Genome Announc.">
        <title>Draft Genome Sequence of Clostridium tyrobutyricum Strain DIVETGP, Isolated from Cow's Milk for Grana Padano Production.</title>
        <authorList>
            <person name="Soggiu A."/>
            <person name="Piras C."/>
            <person name="Gaiarsa S."/>
            <person name="Sassera D."/>
            <person name="Roncada P."/>
            <person name="Bendixen E."/>
            <person name="Brasca M."/>
            <person name="Bonizzi L."/>
        </authorList>
    </citation>
    <scope>NUCLEOTIDE SEQUENCE [LARGE SCALE GENOMIC DNA]</scope>
    <source>
        <strain evidence="5 6">DIVETGP</strain>
    </source>
</reference>
<feature type="transmembrane region" description="Helical" evidence="2">
    <location>
        <begin position="7"/>
        <end position="27"/>
    </location>
</feature>
<dbReference type="SUPFAM" id="SSF111369">
    <property type="entry name" value="HlyD-like secretion proteins"/>
    <property type="match status" value="1"/>
</dbReference>
<dbReference type="Pfam" id="PF25990">
    <property type="entry name" value="Beta-barrel_YknX"/>
    <property type="match status" value="1"/>
</dbReference>
<evidence type="ECO:0000259" key="4">
    <source>
        <dbReference type="Pfam" id="PF25990"/>
    </source>
</evidence>
<keyword evidence="2" id="KW-1133">Transmembrane helix</keyword>
<dbReference type="GO" id="GO:1990281">
    <property type="term" value="C:efflux pump complex"/>
    <property type="evidence" value="ECO:0007669"/>
    <property type="project" value="TreeGrafter"/>
</dbReference>
<keyword evidence="1" id="KW-0175">Coiled coil</keyword>
<evidence type="ECO:0000256" key="1">
    <source>
        <dbReference type="SAM" id="Coils"/>
    </source>
</evidence>
<dbReference type="GeneID" id="29419631"/>
<feature type="domain" description="YknX-like C-terminal permuted SH3-like" evidence="3">
    <location>
        <begin position="288"/>
        <end position="350"/>
    </location>
</feature>
<dbReference type="Gene3D" id="2.40.30.170">
    <property type="match status" value="1"/>
</dbReference>
<evidence type="ECO:0000259" key="3">
    <source>
        <dbReference type="Pfam" id="PF25989"/>
    </source>
</evidence>
<proteinExistence type="predicted"/>
<dbReference type="PANTHER" id="PTHR30469">
    <property type="entry name" value="MULTIDRUG RESISTANCE PROTEIN MDTA"/>
    <property type="match status" value="1"/>
</dbReference>
<dbReference type="Gene3D" id="2.40.50.100">
    <property type="match status" value="1"/>
</dbReference>
<dbReference type="PANTHER" id="PTHR30469:SF33">
    <property type="entry name" value="SLR1207 PROTEIN"/>
    <property type="match status" value="1"/>
</dbReference>
<dbReference type="AlphaFoldDB" id="W6N427"/>
<keyword evidence="2" id="KW-0812">Transmembrane</keyword>
<name>W6N427_CLOTY</name>
<comment type="caution">
    <text evidence="5">The sequence shown here is derived from an EMBL/GenBank/DDBJ whole genome shotgun (WGS) entry which is preliminary data.</text>
</comment>
<dbReference type="Proteomes" id="UP000019482">
    <property type="component" value="Unassembled WGS sequence"/>
</dbReference>
<organism evidence="5 6">
    <name type="scientific">Clostridium tyrobutyricum DIVETGP</name>
    <dbReference type="NCBI Taxonomy" id="1408889"/>
    <lineage>
        <taxon>Bacteria</taxon>
        <taxon>Bacillati</taxon>
        <taxon>Bacillota</taxon>
        <taxon>Clostridia</taxon>
        <taxon>Eubacteriales</taxon>
        <taxon>Clostridiaceae</taxon>
        <taxon>Clostridium</taxon>
    </lineage>
</organism>
<keyword evidence="2" id="KW-0472">Membrane</keyword>
<dbReference type="Gene3D" id="2.40.420.20">
    <property type="match status" value="1"/>
</dbReference>
<dbReference type="EMBL" id="CBXI010000023">
    <property type="protein sequence ID" value="CDL91253.1"/>
    <property type="molecule type" value="Genomic_DNA"/>
</dbReference>
<evidence type="ECO:0000256" key="2">
    <source>
        <dbReference type="SAM" id="Phobius"/>
    </source>
</evidence>
<dbReference type="Pfam" id="PF25989">
    <property type="entry name" value="YknX_C"/>
    <property type="match status" value="1"/>
</dbReference>
<dbReference type="InterPro" id="IPR058637">
    <property type="entry name" value="YknX-like_C"/>
</dbReference>
<dbReference type="InterPro" id="IPR058636">
    <property type="entry name" value="Beta-barrel_YknX"/>
</dbReference>